<accession>A0A0D2BD70</accession>
<dbReference type="HOGENOM" id="CLU_012023_0_0_1"/>
<dbReference type="GO" id="GO:0050660">
    <property type="term" value="F:flavin adenine dinucleotide binding"/>
    <property type="evidence" value="ECO:0007669"/>
    <property type="project" value="InterPro"/>
</dbReference>
<dbReference type="SUPFAM" id="SSF51905">
    <property type="entry name" value="FAD/NAD(P)-binding domain"/>
    <property type="match status" value="2"/>
</dbReference>
<dbReference type="AlphaFoldDB" id="A0A0D2BD70"/>
<sequence length="911" mass="100806">MAEVVRLVASANARGPTSGFTDADDDAVQLPLDYDRQGSKIFLPLRVGAFTLQHRIVHAALGRSRSIYGQESPLAVKYFEQRATPGGLIISQATGGKPEWSAWPFSASIHSESQIKAVRQITEAVHKKGGIWFQQLTHVGRCTSPALVKLAWERAGHSKPPDYGYKAFAPSAIGESGVCTHSGEPFGVPHSVSLEQIKEIREDFQNSARNAVRAGADGIEILSGNGFLLDQFLHDNINQRTDQYGGSVENRSRFTLEIVDDIAQIVGHQKIGVRLSPFSNFHETDGSQPLAQILHLARELALRGVAYIHVGEARVSRNLGIEENLQRLAHKGIPPEDISLRPFHKLLQETRPTNPSDAPTVLFGAGGYTSATAILTVDGDLADAVVFGRRFISNPDLVNRLRLGVPLTPYDRDTFYTHGSKGYITYKTYSEGNIDEDVDSTTNDTSYGTTSSVNGHHKPKTVAIIGAGVSGIVSASAFQRLGDEFEIHVFERKSDPGGSWAYDPISNVIPIFPASDPDVINPPLPRPKAKLPVTTARNKQQRFTSSPLYESLYANIPYNVMSENSSIKLPNPKLESAPYCSADQISEAVVTAALRFEKLIRYNTTVEAVEKIENKRLRLTLRTENPNDTDTWYEEEFDFLIVATGHNSVPHVPAIPGLNTWKGQLSHTTTWRSGKDFSGKRILVVGSNESAIDVTLQSLPYVQWPIYVSQRTPHPRFPTVFTRKGVEVLPTIECIEGGTIHFSGGQALTSIDTIVFATGYFYTYPFLKHVRPSVPGGQRVPGLYQHVFDMYNPNIAFIGVANGSLSWLTWEKSAFLSALLWSGRIKLPPIEEQKKWEARRLAETTSKEKMFHILAKPSERVIYFDELNELAADYLHTDAPDDELLRSFPWDWIVSLGTGAARKAQYYGVEV</sequence>
<dbReference type="SUPFAM" id="SSF51395">
    <property type="entry name" value="FMN-linked oxidoreductases"/>
    <property type="match status" value="1"/>
</dbReference>
<dbReference type="Pfam" id="PF13450">
    <property type="entry name" value="NAD_binding_8"/>
    <property type="match status" value="1"/>
</dbReference>
<dbReference type="GO" id="GO:0004499">
    <property type="term" value="F:N,N-dimethylaniline monooxygenase activity"/>
    <property type="evidence" value="ECO:0007669"/>
    <property type="project" value="InterPro"/>
</dbReference>
<keyword evidence="1" id="KW-0285">Flavoprotein</keyword>
<keyword evidence="2" id="KW-0274">FAD</keyword>
<evidence type="ECO:0000313" key="5">
    <source>
        <dbReference type="EMBL" id="KIW16530.1"/>
    </source>
</evidence>
<dbReference type="PANTHER" id="PTHR22893:SF91">
    <property type="entry name" value="NADPH DEHYDROGENASE 2-RELATED"/>
    <property type="match status" value="1"/>
</dbReference>
<dbReference type="InterPro" id="IPR001155">
    <property type="entry name" value="OxRdtase_FMN_N"/>
</dbReference>
<protein>
    <recommendedName>
        <fullName evidence="4">NADH:flavin oxidoreductase/NADH oxidase N-terminal domain-containing protein</fullName>
    </recommendedName>
</protein>
<dbReference type="InterPro" id="IPR036188">
    <property type="entry name" value="FAD/NAD-bd_sf"/>
</dbReference>
<reference evidence="5 6" key="1">
    <citation type="submission" date="2015-01" db="EMBL/GenBank/DDBJ databases">
        <title>The Genome Sequence of Exophiala spinifera CBS89968.</title>
        <authorList>
            <consortium name="The Broad Institute Genomics Platform"/>
            <person name="Cuomo C."/>
            <person name="de Hoog S."/>
            <person name="Gorbushina A."/>
            <person name="Stielow B."/>
            <person name="Teixiera M."/>
            <person name="Abouelleil A."/>
            <person name="Chapman S.B."/>
            <person name="Priest M."/>
            <person name="Young S.K."/>
            <person name="Wortman J."/>
            <person name="Nusbaum C."/>
            <person name="Birren B."/>
        </authorList>
    </citation>
    <scope>NUCLEOTIDE SEQUENCE [LARGE SCALE GENOMIC DNA]</scope>
    <source>
        <strain evidence="5 6">CBS 89968</strain>
    </source>
</reference>
<dbReference type="InterPro" id="IPR020946">
    <property type="entry name" value="Flavin_mOase-like"/>
</dbReference>
<dbReference type="OrthoDB" id="276546at2759"/>
<dbReference type="InterPro" id="IPR045247">
    <property type="entry name" value="Oye-like"/>
</dbReference>
<proteinExistence type="predicted"/>
<organism evidence="5 6">
    <name type="scientific">Exophiala spinifera</name>
    <dbReference type="NCBI Taxonomy" id="91928"/>
    <lineage>
        <taxon>Eukaryota</taxon>
        <taxon>Fungi</taxon>
        <taxon>Dikarya</taxon>
        <taxon>Ascomycota</taxon>
        <taxon>Pezizomycotina</taxon>
        <taxon>Eurotiomycetes</taxon>
        <taxon>Chaetothyriomycetidae</taxon>
        <taxon>Chaetothyriales</taxon>
        <taxon>Herpotrichiellaceae</taxon>
        <taxon>Exophiala</taxon>
    </lineage>
</organism>
<gene>
    <name evidence="5" type="ORF">PV08_06585</name>
</gene>
<dbReference type="Proteomes" id="UP000053328">
    <property type="component" value="Unassembled WGS sequence"/>
</dbReference>
<dbReference type="PANTHER" id="PTHR22893">
    <property type="entry name" value="NADH OXIDOREDUCTASE-RELATED"/>
    <property type="match status" value="1"/>
</dbReference>
<evidence type="ECO:0000256" key="1">
    <source>
        <dbReference type="ARBA" id="ARBA00022630"/>
    </source>
</evidence>
<dbReference type="VEuPathDB" id="FungiDB:PV08_06585"/>
<evidence type="ECO:0000256" key="3">
    <source>
        <dbReference type="ARBA" id="ARBA00023002"/>
    </source>
</evidence>
<feature type="domain" description="NADH:flavin oxidoreductase/NADH oxidase N-terminal" evidence="4">
    <location>
        <begin position="40"/>
        <end position="406"/>
    </location>
</feature>
<evidence type="ECO:0000313" key="6">
    <source>
        <dbReference type="Proteomes" id="UP000053328"/>
    </source>
</evidence>
<dbReference type="GeneID" id="27333668"/>
<keyword evidence="6" id="KW-1185">Reference proteome</keyword>
<evidence type="ECO:0000259" key="4">
    <source>
        <dbReference type="Pfam" id="PF00724"/>
    </source>
</evidence>
<dbReference type="Gene3D" id="3.50.50.60">
    <property type="entry name" value="FAD/NAD(P)-binding domain"/>
    <property type="match status" value="2"/>
</dbReference>
<dbReference type="Gene3D" id="3.20.20.70">
    <property type="entry name" value="Aldolase class I"/>
    <property type="match status" value="1"/>
</dbReference>
<dbReference type="InterPro" id="IPR013785">
    <property type="entry name" value="Aldolase_TIM"/>
</dbReference>
<dbReference type="Pfam" id="PF00743">
    <property type="entry name" value="FMO-like"/>
    <property type="match status" value="2"/>
</dbReference>
<keyword evidence="3" id="KW-0560">Oxidoreductase</keyword>
<dbReference type="Pfam" id="PF00724">
    <property type="entry name" value="Oxidored_FMN"/>
    <property type="match status" value="1"/>
</dbReference>
<evidence type="ECO:0000256" key="2">
    <source>
        <dbReference type="ARBA" id="ARBA00022827"/>
    </source>
</evidence>
<dbReference type="RefSeq" id="XP_016236746.1">
    <property type="nucleotide sequence ID" value="XM_016380919.1"/>
</dbReference>
<dbReference type="EMBL" id="KN847495">
    <property type="protein sequence ID" value="KIW16530.1"/>
    <property type="molecule type" value="Genomic_DNA"/>
</dbReference>
<dbReference type="GO" id="GO:0050661">
    <property type="term" value="F:NADP binding"/>
    <property type="evidence" value="ECO:0007669"/>
    <property type="project" value="InterPro"/>
</dbReference>
<dbReference type="STRING" id="91928.A0A0D2BD70"/>
<dbReference type="GO" id="GO:0010181">
    <property type="term" value="F:FMN binding"/>
    <property type="evidence" value="ECO:0007669"/>
    <property type="project" value="InterPro"/>
</dbReference>
<name>A0A0D2BD70_9EURO</name>